<evidence type="ECO:0000313" key="3">
    <source>
        <dbReference type="EMBL" id="SFC43658.1"/>
    </source>
</evidence>
<organism evidence="3 5">
    <name type="scientific">Kosakonia oryzae</name>
    <dbReference type="NCBI Taxonomy" id="497725"/>
    <lineage>
        <taxon>Bacteria</taxon>
        <taxon>Pseudomonadati</taxon>
        <taxon>Pseudomonadota</taxon>
        <taxon>Gammaproteobacteria</taxon>
        <taxon>Enterobacterales</taxon>
        <taxon>Enterobacteriaceae</taxon>
        <taxon>Kosakonia</taxon>
    </lineage>
</organism>
<dbReference type="EMBL" id="FOKO01000003">
    <property type="protein sequence ID" value="SFC43658.1"/>
    <property type="molecule type" value="Genomic_DNA"/>
</dbReference>
<keyword evidence="1" id="KW-0472">Membrane</keyword>
<sequence length="161" mass="19051">MKYLKIIVAVFFIGAFYMFYAYFLRQGHVNKIYQHIDFSEDWNCISTVVLVDDAPLSRYAQRRMWIKHSSQILEKSRLITPECDSILFLRNKTERAYDVGDNNYWVSDFQYCLNGVFGNKKCISKEEQLIVIQMRQSTLSDKKVGMVNRNPIYIHYIDYGG</sequence>
<keyword evidence="4" id="KW-1185">Reference proteome</keyword>
<reference evidence="2 4" key="2">
    <citation type="submission" date="2021-03" db="EMBL/GenBank/DDBJ databases">
        <authorList>
            <person name="Li Y."/>
            <person name="Li S."/>
            <person name="Chen M."/>
            <person name="Peng G."/>
            <person name="Tan Z."/>
            <person name="An Q."/>
        </authorList>
    </citation>
    <scope>NUCLEOTIDE SEQUENCE [LARGE SCALE GENOMIC DNA]</scope>
    <source>
        <strain evidence="2 4">Ola 51</strain>
    </source>
</reference>
<evidence type="ECO:0000313" key="4">
    <source>
        <dbReference type="Proteomes" id="UP000078227"/>
    </source>
</evidence>
<evidence type="ECO:0000313" key="5">
    <source>
        <dbReference type="Proteomes" id="UP000182314"/>
    </source>
</evidence>
<keyword evidence="1" id="KW-1133">Transmembrane helix</keyword>
<dbReference type="Proteomes" id="UP000078227">
    <property type="component" value="Chromosome"/>
</dbReference>
<dbReference type="Proteomes" id="UP000182314">
    <property type="component" value="Unassembled WGS sequence"/>
</dbReference>
<name>A0AA94H396_9ENTR</name>
<feature type="transmembrane region" description="Helical" evidence="1">
    <location>
        <begin position="6"/>
        <end position="24"/>
    </location>
</feature>
<protein>
    <submittedName>
        <fullName evidence="2">DUF943 family protein</fullName>
    </submittedName>
    <submittedName>
        <fullName evidence="3">Membrane protein</fullName>
    </submittedName>
</protein>
<evidence type="ECO:0000256" key="1">
    <source>
        <dbReference type="SAM" id="Phobius"/>
    </source>
</evidence>
<dbReference type="AlphaFoldDB" id="A0AA94H396"/>
<keyword evidence="1" id="KW-0812">Transmembrane</keyword>
<evidence type="ECO:0000313" key="2">
    <source>
        <dbReference type="EMBL" id="ANI81981.2"/>
    </source>
</evidence>
<dbReference type="EMBL" id="CP014007">
    <property type="protein sequence ID" value="ANI81981.2"/>
    <property type="molecule type" value="Genomic_DNA"/>
</dbReference>
<accession>A0AA94H396</accession>
<proteinExistence type="predicted"/>
<dbReference type="RefSeq" id="WP_064568974.1">
    <property type="nucleotide sequence ID" value="NZ_CP014007.2"/>
</dbReference>
<reference evidence="3 5" key="1">
    <citation type="submission" date="2016-10" db="EMBL/GenBank/DDBJ databases">
        <authorList>
            <person name="Varghese N."/>
            <person name="Submissions S."/>
        </authorList>
    </citation>
    <scope>NUCLEOTIDE SEQUENCE [LARGE SCALE GENOMIC DNA]</scope>
    <source>
        <strain evidence="3 5">CGMCC 1.7012</strain>
    </source>
</reference>
<gene>
    <name evidence="2" type="ORF">AWR26_07395</name>
    <name evidence="3" type="ORF">SAMN05216286_2275</name>
</gene>